<evidence type="ECO:0000256" key="1">
    <source>
        <dbReference type="ARBA" id="ARBA00000085"/>
    </source>
</evidence>
<dbReference type="PANTHER" id="PTHR34220:SF7">
    <property type="entry name" value="SENSOR HISTIDINE KINASE YPDA"/>
    <property type="match status" value="1"/>
</dbReference>
<keyword evidence="8" id="KW-0547">Nucleotide-binding</keyword>
<evidence type="ECO:0000259" key="15">
    <source>
        <dbReference type="PROSITE" id="PS50109"/>
    </source>
</evidence>
<dbReference type="Gene3D" id="3.30.450.40">
    <property type="match status" value="1"/>
</dbReference>
<dbReference type="Gene3D" id="1.10.1760.20">
    <property type="match status" value="1"/>
</dbReference>
<feature type="transmembrane region" description="Helical" evidence="14">
    <location>
        <begin position="88"/>
        <end position="111"/>
    </location>
</feature>
<sequence length="580" mass="63818">MLDLFILMMERVGLIILLAFLLVNVTYFKRVLENRTQLSSKVILIIVFGLFAILTNFTGIEITGNQIVPSNFLTHISENTSIANARTLVISVAGLVGGPSVGTTVGGIAGVHRFLQGSGEGSFYIFSSLLIGLISGLVRLLLIKRQWQNKALIYALVGILMESIQMIFVAFFSGTDLAKMIAGPMIMINGIGTFIFMSIINVTLKQEEQAKAVQTHDVLNLAAQTLPYFRAGLKRESSQAVAEIIQRYTKLAAISMTDKHQILAHVGAGSDHHIPELEVITELSKKVLQTGEMLIAHSKEQIGCKNPDCPLAAAIVIPLFAHEQVVGTLKMYFTDESKLTYVEEELAEGLATIFSSQIELGEAEERSRLLKDAEIKSLQAQVNPHFFFNAINTISALMRRDTDQARSLLLQLSNYFRGNLTGARQTKILLSQELQHLAAYLQLEQARFPNRYQIDVKTSDALENALIPPYAVQILVENAIKHAFANRKEDNYVEVRIFSNNDALILQVEDNGVGIKADLLPKLGKQAVVSAKGTGTALENLNRRLHSLYGETGELKAENKKTGGAIFTITLPLELKGGEE</sequence>
<evidence type="ECO:0000256" key="10">
    <source>
        <dbReference type="ARBA" id="ARBA00022840"/>
    </source>
</evidence>
<dbReference type="Pfam" id="PF13492">
    <property type="entry name" value="GAF_3"/>
    <property type="match status" value="1"/>
</dbReference>
<name>A0A1L8R3N9_9ENTE</name>
<keyword evidence="10" id="KW-0067">ATP-binding</keyword>
<feature type="transmembrane region" description="Helical" evidence="14">
    <location>
        <begin position="151"/>
        <end position="173"/>
    </location>
</feature>
<evidence type="ECO:0000256" key="4">
    <source>
        <dbReference type="ARBA" id="ARBA00022475"/>
    </source>
</evidence>
<keyword evidence="12" id="KW-0902">Two-component regulatory system</keyword>
<dbReference type="Pfam" id="PF06580">
    <property type="entry name" value="His_kinase"/>
    <property type="match status" value="1"/>
</dbReference>
<dbReference type="SMART" id="SM00065">
    <property type="entry name" value="GAF"/>
    <property type="match status" value="1"/>
</dbReference>
<dbReference type="EMBL" id="JXKG01000019">
    <property type="protein sequence ID" value="OJG14383.1"/>
    <property type="molecule type" value="Genomic_DNA"/>
</dbReference>
<protein>
    <recommendedName>
        <fullName evidence="3">histidine kinase</fullName>
        <ecNumber evidence="3">2.7.13.3</ecNumber>
    </recommendedName>
</protein>
<dbReference type="Pfam" id="PF02518">
    <property type="entry name" value="HATPase_c"/>
    <property type="match status" value="1"/>
</dbReference>
<dbReference type="InterPro" id="IPR010559">
    <property type="entry name" value="Sig_transdc_His_kin_internal"/>
</dbReference>
<comment type="caution">
    <text evidence="16">The sequence shown here is derived from an EMBL/GenBank/DDBJ whole genome shotgun (WGS) entry which is preliminary data.</text>
</comment>
<evidence type="ECO:0000256" key="6">
    <source>
        <dbReference type="ARBA" id="ARBA00022679"/>
    </source>
</evidence>
<evidence type="ECO:0000256" key="14">
    <source>
        <dbReference type="SAM" id="Phobius"/>
    </source>
</evidence>
<evidence type="ECO:0000256" key="12">
    <source>
        <dbReference type="ARBA" id="ARBA00023012"/>
    </source>
</evidence>
<keyword evidence="7 14" id="KW-0812">Transmembrane</keyword>
<reference evidence="16 17" key="1">
    <citation type="submission" date="2014-12" db="EMBL/GenBank/DDBJ databases">
        <title>Draft genome sequences of 29 type strains of Enterococci.</title>
        <authorList>
            <person name="Zhong Z."/>
            <person name="Sun Z."/>
            <person name="Liu W."/>
            <person name="Zhang W."/>
            <person name="Zhang H."/>
        </authorList>
    </citation>
    <scope>NUCLEOTIDE SEQUENCE [LARGE SCALE GENOMIC DNA]</scope>
    <source>
        <strain evidence="16 17">DSM 21207</strain>
    </source>
</reference>
<dbReference type="AlphaFoldDB" id="A0A1L8R3N9"/>
<organism evidence="16 17">
    <name type="scientific">Enterococcus canintestini</name>
    <dbReference type="NCBI Taxonomy" id="317010"/>
    <lineage>
        <taxon>Bacteria</taxon>
        <taxon>Bacillati</taxon>
        <taxon>Bacillota</taxon>
        <taxon>Bacilli</taxon>
        <taxon>Lactobacillales</taxon>
        <taxon>Enterococcaceae</taxon>
        <taxon>Enterococcus</taxon>
    </lineage>
</organism>
<dbReference type="GO" id="GO:0071555">
    <property type="term" value="P:cell wall organization"/>
    <property type="evidence" value="ECO:0007669"/>
    <property type="project" value="InterPro"/>
</dbReference>
<evidence type="ECO:0000256" key="5">
    <source>
        <dbReference type="ARBA" id="ARBA00022553"/>
    </source>
</evidence>
<dbReference type="RefSeq" id="WP_071865447.1">
    <property type="nucleotide sequence ID" value="NZ_JBHSHO010000010.1"/>
</dbReference>
<dbReference type="PANTHER" id="PTHR34220">
    <property type="entry name" value="SENSOR HISTIDINE KINASE YPDA"/>
    <property type="match status" value="1"/>
</dbReference>
<evidence type="ECO:0000256" key="13">
    <source>
        <dbReference type="ARBA" id="ARBA00023136"/>
    </source>
</evidence>
<dbReference type="PROSITE" id="PS50109">
    <property type="entry name" value="HIS_KIN"/>
    <property type="match status" value="1"/>
</dbReference>
<dbReference type="InterPro" id="IPR050640">
    <property type="entry name" value="Bact_2-comp_sensor_kinase"/>
</dbReference>
<dbReference type="GO" id="GO:0000155">
    <property type="term" value="F:phosphorelay sensor kinase activity"/>
    <property type="evidence" value="ECO:0007669"/>
    <property type="project" value="InterPro"/>
</dbReference>
<dbReference type="GO" id="GO:0005886">
    <property type="term" value="C:plasma membrane"/>
    <property type="evidence" value="ECO:0007669"/>
    <property type="project" value="UniProtKB-SubCell"/>
</dbReference>
<evidence type="ECO:0000256" key="3">
    <source>
        <dbReference type="ARBA" id="ARBA00012438"/>
    </source>
</evidence>
<dbReference type="Pfam" id="PF07694">
    <property type="entry name" value="5TM-5TMR_LYT"/>
    <property type="match status" value="1"/>
</dbReference>
<evidence type="ECO:0000256" key="8">
    <source>
        <dbReference type="ARBA" id="ARBA00022741"/>
    </source>
</evidence>
<comment type="subcellular location">
    <subcellularLocation>
        <location evidence="2">Cell membrane</location>
        <topology evidence="2">Multi-pass membrane protein</topology>
    </subcellularLocation>
</comment>
<gene>
    <name evidence="16" type="ORF">RU96_GL000945</name>
</gene>
<dbReference type="SMART" id="SM00387">
    <property type="entry name" value="HATPase_c"/>
    <property type="match status" value="1"/>
</dbReference>
<evidence type="ECO:0000313" key="16">
    <source>
        <dbReference type="EMBL" id="OJG14383.1"/>
    </source>
</evidence>
<dbReference type="InterPro" id="IPR004358">
    <property type="entry name" value="Sig_transdc_His_kin-like_C"/>
</dbReference>
<dbReference type="STRING" id="317010.RU96_GL000945"/>
<dbReference type="InterPro" id="IPR005467">
    <property type="entry name" value="His_kinase_dom"/>
</dbReference>
<evidence type="ECO:0000313" key="17">
    <source>
        <dbReference type="Proteomes" id="UP000182835"/>
    </source>
</evidence>
<feature type="transmembrane region" description="Helical" evidence="14">
    <location>
        <begin position="123"/>
        <end position="142"/>
    </location>
</feature>
<dbReference type="InterPro" id="IPR011620">
    <property type="entry name" value="Sig_transdc_His_kinase_LytS_TM"/>
</dbReference>
<dbReference type="Proteomes" id="UP000182835">
    <property type="component" value="Unassembled WGS sequence"/>
</dbReference>
<evidence type="ECO:0000256" key="2">
    <source>
        <dbReference type="ARBA" id="ARBA00004651"/>
    </source>
</evidence>
<proteinExistence type="predicted"/>
<keyword evidence="13 14" id="KW-0472">Membrane</keyword>
<dbReference type="SUPFAM" id="SSF55874">
    <property type="entry name" value="ATPase domain of HSP90 chaperone/DNA topoisomerase II/histidine kinase"/>
    <property type="match status" value="1"/>
</dbReference>
<comment type="catalytic activity">
    <reaction evidence="1">
        <text>ATP + protein L-histidine = ADP + protein N-phospho-L-histidine.</text>
        <dbReference type="EC" id="2.7.13.3"/>
    </reaction>
</comment>
<dbReference type="PRINTS" id="PR00344">
    <property type="entry name" value="BCTRLSENSOR"/>
</dbReference>
<dbReference type="EC" id="2.7.13.3" evidence="3"/>
<keyword evidence="4" id="KW-1003">Cell membrane</keyword>
<dbReference type="InterPro" id="IPR003594">
    <property type="entry name" value="HATPase_dom"/>
</dbReference>
<keyword evidence="9 16" id="KW-0418">Kinase</keyword>
<dbReference type="Gene3D" id="3.30.565.10">
    <property type="entry name" value="Histidine kinase-like ATPase, C-terminal domain"/>
    <property type="match status" value="1"/>
</dbReference>
<feature type="transmembrane region" description="Helical" evidence="14">
    <location>
        <begin position="38"/>
        <end position="57"/>
    </location>
</feature>
<dbReference type="GO" id="GO:0005524">
    <property type="term" value="F:ATP binding"/>
    <property type="evidence" value="ECO:0007669"/>
    <property type="project" value="UniProtKB-KW"/>
</dbReference>
<keyword evidence="11 14" id="KW-1133">Transmembrane helix</keyword>
<dbReference type="SUPFAM" id="SSF55781">
    <property type="entry name" value="GAF domain-like"/>
    <property type="match status" value="1"/>
</dbReference>
<accession>A0A1L8R3N9</accession>
<dbReference type="InterPro" id="IPR036890">
    <property type="entry name" value="HATPase_C_sf"/>
</dbReference>
<feature type="domain" description="Histidine kinase" evidence="15">
    <location>
        <begin position="475"/>
        <end position="575"/>
    </location>
</feature>
<evidence type="ECO:0000256" key="9">
    <source>
        <dbReference type="ARBA" id="ARBA00022777"/>
    </source>
</evidence>
<keyword evidence="6" id="KW-0808">Transferase</keyword>
<evidence type="ECO:0000256" key="11">
    <source>
        <dbReference type="ARBA" id="ARBA00022989"/>
    </source>
</evidence>
<keyword evidence="5" id="KW-0597">Phosphoprotein</keyword>
<dbReference type="InterPro" id="IPR029016">
    <property type="entry name" value="GAF-like_dom_sf"/>
</dbReference>
<evidence type="ECO:0000256" key="7">
    <source>
        <dbReference type="ARBA" id="ARBA00022692"/>
    </source>
</evidence>
<dbReference type="OrthoDB" id="9776552at2"/>
<dbReference type="InterPro" id="IPR003018">
    <property type="entry name" value="GAF"/>
</dbReference>
<feature type="transmembrane region" description="Helical" evidence="14">
    <location>
        <begin position="185"/>
        <end position="204"/>
    </location>
</feature>